<keyword evidence="1" id="KW-0472">Membrane</keyword>
<evidence type="ECO:0000313" key="3">
    <source>
        <dbReference type="Proteomes" id="UP000536835"/>
    </source>
</evidence>
<evidence type="ECO:0000256" key="1">
    <source>
        <dbReference type="SAM" id="Phobius"/>
    </source>
</evidence>
<dbReference type="RefSeq" id="WP_173196578.1">
    <property type="nucleotide sequence ID" value="NZ_JABFCX010000002.1"/>
</dbReference>
<dbReference type="AlphaFoldDB" id="A0A7Y3RJJ4"/>
<reference evidence="2 3" key="1">
    <citation type="submission" date="2020-05" db="EMBL/GenBank/DDBJ databases">
        <title>Parvularcula mediterraneae sp. nov., isolated from polypropylene straw from shallow seawater of the seashore of Laganas in Zakynthos island, Greece.</title>
        <authorList>
            <person name="Szabo I."/>
            <person name="Al-Omari J."/>
            <person name="Rado J."/>
            <person name="Szerdahelyi G.S."/>
        </authorList>
    </citation>
    <scope>NUCLEOTIDE SEQUENCE [LARGE SCALE GENOMIC DNA]</scope>
    <source>
        <strain evidence="2 3">ZS-1/3</strain>
    </source>
</reference>
<keyword evidence="3" id="KW-1185">Reference proteome</keyword>
<keyword evidence="1" id="KW-1133">Transmembrane helix</keyword>
<protein>
    <submittedName>
        <fullName evidence="2">Uncharacterized protein</fullName>
    </submittedName>
</protein>
<accession>A0A7Y3RJJ4</accession>
<dbReference type="EMBL" id="JABFCX010000002">
    <property type="protein sequence ID" value="NNU15244.1"/>
    <property type="molecule type" value="Genomic_DNA"/>
</dbReference>
<organism evidence="2 3">
    <name type="scientific">Parvularcula mediterranea</name>
    <dbReference type="NCBI Taxonomy" id="2732508"/>
    <lineage>
        <taxon>Bacteria</taxon>
        <taxon>Pseudomonadati</taxon>
        <taxon>Pseudomonadota</taxon>
        <taxon>Alphaproteobacteria</taxon>
        <taxon>Parvularculales</taxon>
        <taxon>Parvularculaceae</taxon>
        <taxon>Parvularcula</taxon>
    </lineage>
</organism>
<feature type="transmembrane region" description="Helical" evidence="1">
    <location>
        <begin position="174"/>
        <end position="191"/>
    </location>
</feature>
<sequence length="321" mass="36348">MAQRPQDPIEEELDEIQDIFGVNREVAEEIRLNFDQPPKGWFAHQLSIWGFFIIMVGGFGVGWRWIWPYFERLQDTHAAEQATQIGAILVGNDFGFGMLAWLFGWIFSAGAVLALVYLVLPLNKRFSRVHDAMMSSDSQPFGAGALNAVAEHASSVTSSDEFARRWLLEYIRRVLRIASLPIAVGVVLIWAELTSGDYITEEEVVIDRFIPFTENKILPWSTAELVELGCNQTDDGASLVYKVVFPTRSVRISSADPVKGTDYLASLEAIDERLRASNAEFVRWEWLKRDPLNPKCLRSFYGEYEPGGKARIDRLLRVGQL</sequence>
<proteinExistence type="predicted"/>
<name>A0A7Y3RJJ4_9PROT</name>
<dbReference type="Proteomes" id="UP000536835">
    <property type="component" value="Unassembled WGS sequence"/>
</dbReference>
<comment type="caution">
    <text evidence="2">The sequence shown here is derived from an EMBL/GenBank/DDBJ whole genome shotgun (WGS) entry which is preliminary data.</text>
</comment>
<evidence type="ECO:0000313" key="2">
    <source>
        <dbReference type="EMBL" id="NNU15244.1"/>
    </source>
</evidence>
<feature type="transmembrane region" description="Helical" evidence="1">
    <location>
        <begin position="46"/>
        <end position="66"/>
    </location>
</feature>
<keyword evidence="1" id="KW-0812">Transmembrane</keyword>
<feature type="transmembrane region" description="Helical" evidence="1">
    <location>
        <begin position="99"/>
        <end position="120"/>
    </location>
</feature>
<gene>
    <name evidence="2" type="ORF">HK107_02755</name>
</gene>